<organism evidence="1 2">
    <name type="scientific">Rotaria magnacalcarata</name>
    <dbReference type="NCBI Taxonomy" id="392030"/>
    <lineage>
        <taxon>Eukaryota</taxon>
        <taxon>Metazoa</taxon>
        <taxon>Spiralia</taxon>
        <taxon>Gnathifera</taxon>
        <taxon>Rotifera</taxon>
        <taxon>Eurotatoria</taxon>
        <taxon>Bdelloidea</taxon>
        <taxon>Philodinida</taxon>
        <taxon>Philodinidae</taxon>
        <taxon>Rotaria</taxon>
    </lineage>
</organism>
<evidence type="ECO:0000313" key="2">
    <source>
        <dbReference type="Proteomes" id="UP000663842"/>
    </source>
</evidence>
<accession>A0A820MY01</accession>
<proteinExistence type="predicted"/>
<comment type="caution">
    <text evidence="1">The sequence shown here is derived from an EMBL/GenBank/DDBJ whole genome shotgun (WGS) entry which is preliminary data.</text>
</comment>
<gene>
    <name evidence="1" type="ORF">UXM345_LOCUS37496</name>
</gene>
<protein>
    <submittedName>
        <fullName evidence="1">Uncharacterized protein</fullName>
    </submittedName>
</protein>
<reference evidence="1" key="1">
    <citation type="submission" date="2021-02" db="EMBL/GenBank/DDBJ databases">
        <authorList>
            <person name="Nowell W R."/>
        </authorList>
    </citation>
    <scope>NUCLEOTIDE SEQUENCE</scope>
</reference>
<dbReference type="Proteomes" id="UP000663842">
    <property type="component" value="Unassembled WGS sequence"/>
</dbReference>
<dbReference type="EMBL" id="CAJOBF010020576">
    <property type="protein sequence ID" value="CAF4382683.1"/>
    <property type="molecule type" value="Genomic_DNA"/>
</dbReference>
<sequence length="154" mass="17642">MCIGYLVCNSIFQYSRVFTLSPHTSFGAISYSDEIPVPNDLKTDDTRICGHKGIFCNTIYSVNPIIVEHINMLGDKIENKKQKDNLLNLLMRFHTTFDTTTHNITKTSIHHVINTIHHSPHACRPYPQPDKEEAMYKLIQEFLQADLVTESHSP</sequence>
<name>A0A820MY01_9BILA</name>
<dbReference type="AlphaFoldDB" id="A0A820MY01"/>
<evidence type="ECO:0000313" key="1">
    <source>
        <dbReference type="EMBL" id="CAF4382683.1"/>
    </source>
</evidence>